<dbReference type="Proteomes" id="UP000789941">
    <property type="component" value="Unassembled WGS sequence"/>
</dbReference>
<accession>A0A5E4LSB3</accession>
<evidence type="ECO:0000313" key="3">
    <source>
        <dbReference type="Proteomes" id="UP000789941"/>
    </source>
</evidence>
<reference evidence="2 3" key="1">
    <citation type="submission" date="2019-08" db="EMBL/GenBank/DDBJ databases">
        <authorList>
            <person name="Vazquez-Campos X."/>
        </authorList>
    </citation>
    <scope>NUCLEOTIDE SEQUENCE [LARGE SCALE GENOMIC DNA]</scope>
    <source>
        <strain evidence="2">LFW-283_2</strain>
    </source>
</reference>
<dbReference type="AlphaFoldDB" id="A0A5E4LSB3"/>
<evidence type="ECO:0000313" key="2">
    <source>
        <dbReference type="EMBL" id="VVC04820.1"/>
    </source>
</evidence>
<feature type="transmembrane region" description="Helical" evidence="1">
    <location>
        <begin position="14"/>
        <end position="39"/>
    </location>
</feature>
<proteinExistence type="predicted"/>
<comment type="caution">
    <text evidence="2">The sequence shown here is derived from an EMBL/GenBank/DDBJ whole genome shotgun (WGS) entry which is preliminary data.</text>
</comment>
<dbReference type="InterPro" id="IPR036249">
    <property type="entry name" value="Thioredoxin-like_sf"/>
</dbReference>
<keyword evidence="1" id="KW-0472">Membrane</keyword>
<dbReference type="EMBL" id="CABMJJ010000011">
    <property type="protein sequence ID" value="VVC04820.1"/>
    <property type="molecule type" value="Genomic_DNA"/>
</dbReference>
<keyword evidence="1" id="KW-0812">Transmembrane</keyword>
<dbReference type="SUPFAM" id="SSF52833">
    <property type="entry name" value="Thioredoxin-like"/>
    <property type="match status" value="1"/>
</dbReference>
<gene>
    <name evidence="2" type="ORF">LFW2832_01133</name>
</gene>
<sequence length="352" mass="37424">MTDKGETVAISKEMLFGIVIVLLAALLVVSIMTQGFGILKPNVVVSGNQTAGQKLSDADLKLKVETYINANLLAAPYTSEVTKIEPFDSYLNLVTVSIKNAGSAVGTEQVYVSNDGSAILVGRVFKTSEKLNTTTTTDQGQTPTVDKTARPKAQVFVMAFCPYGLQFLKAYVPVMELLGDKADIEVHFVDYAMHGKKELDGNNYLYCVQKEEKAKLPAYIRCFVTAGDYQGCVATAGLDSTKIQSCVAQTDSQYSVTSLYNDQSTWVSGQYPQYPVEAALNEQYGVQGSPTFVLNGKTVSVGRSAEAIKQAVCAAFTTPPAECQTVLRSDQEAAGLGAAGSGVATSGSAQCG</sequence>
<protein>
    <recommendedName>
        <fullName evidence="4">Thioredoxin-like fold domain-containing protein</fullName>
    </recommendedName>
</protein>
<organism evidence="2 3">
    <name type="scientific">Candidatus Bilamarchaeum dharawalense</name>
    <dbReference type="NCBI Taxonomy" id="2885759"/>
    <lineage>
        <taxon>Archaea</taxon>
        <taxon>Candidatus Micrarchaeota</taxon>
        <taxon>Candidatus Micrarchaeia</taxon>
        <taxon>Candidatus Anstonellales</taxon>
        <taxon>Candidatus Bilamarchaeaceae</taxon>
        <taxon>Candidatus Bilamarchaeum</taxon>
    </lineage>
</organism>
<evidence type="ECO:0000256" key="1">
    <source>
        <dbReference type="SAM" id="Phobius"/>
    </source>
</evidence>
<dbReference type="Gene3D" id="3.40.30.10">
    <property type="entry name" value="Glutaredoxin"/>
    <property type="match status" value="1"/>
</dbReference>
<name>A0A5E4LSB3_9ARCH</name>
<evidence type="ECO:0008006" key="4">
    <source>
        <dbReference type="Google" id="ProtNLM"/>
    </source>
</evidence>
<keyword evidence="1" id="KW-1133">Transmembrane helix</keyword>